<dbReference type="EMBL" id="JAIQCV010000002">
    <property type="protein sequence ID" value="KAH1123008.1"/>
    <property type="molecule type" value="Genomic_DNA"/>
</dbReference>
<evidence type="ECO:0000256" key="1">
    <source>
        <dbReference type="SAM" id="MobiDB-lite"/>
    </source>
</evidence>
<protein>
    <submittedName>
        <fullName evidence="2">Uncharacterized protein</fullName>
    </submittedName>
</protein>
<organism evidence="2 3">
    <name type="scientific">Gossypium stocksii</name>
    <dbReference type="NCBI Taxonomy" id="47602"/>
    <lineage>
        <taxon>Eukaryota</taxon>
        <taxon>Viridiplantae</taxon>
        <taxon>Streptophyta</taxon>
        <taxon>Embryophyta</taxon>
        <taxon>Tracheophyta</taxon>
        <taxon>Spermatophyta</taxon>
        <taxon>Magnoliopsida</taxon>
        <taxon>eudicotyledons</taxon>
        <taxon>Gunneridae</taxon>
        <taxon>Pentapetalae</taxon>
        <taxon>rosids</taxon>
        <taxon>malvids</taxon>
        <taxon>Malvales</taxon>
        <taxon>Malvaceae</taxon>
        <taxon>Malvoideae</taxon>
        <taxon>Gossypium</taxon>
    </lineage>
</organism>
<keyword evidence="3" id="KW-1185">Reference proteome</keyword>
<evidence type="ECO:0000313" key="3">
    <source>
        <dbReference type="Proteomes" id="UP000828251"/>
    </source>
</evidence>
<name>A0A9D3WGQ5_9ROSI</name>
<dbReference type="Proteomes" id="UP000828251">
    <property type="component" value="Unassembled WGS sequence"/>
</dbReference>
<gene>
    <name evidence="2" type="ORF">J1N35_006168</name>
</gene>
<comment type="caution">
    <text evidence="2">The sequence shown here is derived from an EMBL/GenBank/DDBJ whole genome shotgun (WGS) entry which is preliminary data.</text>
</comment>
<accession>A0A9D3WGQ5</accession>
<feature type="compositionally biased region" description="Pro residues" evidence="1">
    <location>
        <begin position="33"/>
        <end position="48"/>
    </location>
</feature>
<proteinExistence type="predicted"/>
<feature type="region of interest" description="Disordered" evidence="1">
    <location>
        <begin position="1"/>
        <end position="49"/>
    </location>
</feature>
<sequence length="83" mass="9724">MSMIQRQRGTDPPQYHLLRDTEHEDPEDITNDVPPPQKEAPTEPPLPHHPVHAVALYADISECLTRFEQQWFQRFDHIDATLQ</sequence>
<evidence type="ECO:0000313" key="2">
    <source>
        <dbReference type="EMBL" id="KAH1123008.1"/>
    </source>
</evidence>
<reference evidence="2 3" key="1">
    <citation type="journal article" date="2021" name="Plant Biotechnol. J.">
        <title>Multi-omics assisted identification of the key and species-specific regulatory components of drought-tolerant mechanisms in Gossypium stocksii.</title>
        <authorList>
            <person name="Yu D."/>
            <person name="Ke L."/>
            <person name="Zhang D."/>
            <person name="Wu Y."/>
            <person name="Sun Y."/>
            <person name="Mei J."/>
            <person name="Sun J."/>
            <person name="Sun Y."/>
        </authorList>
    </citation>
    <scope>NUCLEOTIDE SEQUENCE [LARGE SCALE GENOMIC DNA]</scope>
    <source>
        <strain evidence="3">cv. E1</strain>
        <tissue evidence="2">Leaf</tissue>
    </source>
</reference>
<dbReference type="AlphaFoldDB" id="A0A9D3WGQ5"/>